<name>A0A5B8G4F5_9RHOB</name>
<gene>
    <name evidence="5" type="ORF">FDP22_24255</name>
</gene>
<dbReference type="PRINTS" id="PR00035">
    <property type="entry name" value="HTHGNTR"/>
</dbReference>
<dbReference type="PANTHER" id="PTHR43537">
    <property type="entry name" value="TRANSCRIPTIONAL REGULATOR, GNTR FAMILY"/>
    <property type="match status" value="1"/>
</dbReference>
<evidence type="ECO:0000313" key="6">
    <source>
        <dbReference type="Proteomes" id="UP000305888"/>
    </source>
</evidence>
<feature type="domain" description="HTH gntR-type" evidence="4">
    <location>
        <begin position="5"/>
        <end position="72"/>
    </location>
</feature>
<dbReference type="InterPro" id="IPR011711">
    <property type="entry name" value="GntR_C"/>
</dbReference>
<proteinExistence type="predicted"/>
<dbReference type="SUPFAM" id="SSF48008">
    <property type="entry name" value="GntR ligand-binding domain-like"/>
    <property type="match status" value="1"/>
</dbReference>
<dbReference type="InterPro" id="IPR000524">
    <property type="entry name" value="Tscrpt_reg_HTH_GntR"/>
</dbReference>
<dbReference type="SUPFAM" id="SSF46785">
    <property type="entry name" value="Winged helix' DNA-binding domain"/>
    <property type="match status" value="1"/>
</dbReference>
<dbReference type="RefSeq" id="WP_138579005.1">
    <property type="nucleotide sequence ID" value="NZ_CP040824.1"/>
</dbReference>
<protein>
    <submittedName>
        <fullName evidence="5">GntR family transcriptional regulator</fullName>
    </submittedName>
</protein>
<dbReference type="AlphaFoldDB" id="A0A5B8G4F5"/>
<evidence type="ECO:0000313" key="5">
    <source>
        <dbReference type="EMBL" id="QDL94974.1"/>
    </source>
</evidence>
<dbReference type="Gene3D" id="1.20.120.530">
    <property type="entry name" value="GntR ligand-binding domain-like"/>
    <property type="match status" value="1"/>
</dbReference>
<dbReference type="PANTHER" id="PTHR43537:SF49">
    <property type="entry name" value="TRANSCRIPTIONAL REGULATORY PROTEIN"/>
    <property type="match status" value="1"/>
</dbReference>
<dbReference type="InterPro" id="IPR036390">
    <property type="entry name" value="WH_DNA-bd_sf"/>
</dbReference>
<dbReference type="InterPro" id="IPR036388">
    <property type="entry name" value="WH-like_DNA-bd_sf"/>
</dbReference>
<dbReference type="Pfam" id="PF07729">
    <property type="entry name" value="FCD"/>
    <property type="match status" value="1"/>
</dbReference>
<evidence type="ECO:0000256" key="2">
    <source>
        <dbReference type="ARBA" id="ARBA00023125"/>
    </source>
</evidence>
<sequence length="223" mass="25193">MSSKLKPADRIRTEIEQRIAAGDYLDGEKLNEVALAEQFAVSRTPLREALQALRAVGLVELIPNRGAFVRRPSMTRLVEMFEMMAQMEGWCVKLATRRVTAAQRLYMGQAARDCESALAAGQIDAYYAANNRLHHMIYQASGNAFLAEETENLYRRLDPFRRRQLDMVGRLEQSMSEHTAILEAMDLGDEDRASELMRLHVNTLGATYSDYLTLMEGRRSSAG</sequence>
<keyword evidence="6" id="KW-1185">Reference proteome</keyword>
<keyword evidence="1" id="KW-0805">Transcription regulation</keyword>
<reference evidence="5 6" key="1">
    <citation type="submission" date="2019-06" db="EMBL/GenBank/DDBJ databases">
        <title>Genome sequence of Rhodobacteraceae bacterium D4M1.</title>
        <authorList>
            <person name="Cao J."/>
        </authorList>
    </citation>
    <scope>NUCLEOTIDE SEQUENCE [LARGE SCALE GENOMIC DNA]</scope>
    <source>
        <strain evidence="5 6">D4M1</strain>
        <plasmid evidence="6">pd4m1f</plasmid>
    </source>
</reference>
<geneLocation type="plasmid" evidence="6">
    <name>pd4m1f</name>
</geneLocation>
<evidence type="ECO:0000256" key="3">
    <source>
        <dbReference type="ARBA" id="ARBA00023163"/>
    </source>
</evidence>
<dbReference type="EMBL" id="CP040824">
    <property type="protein sequence ID" value="QDL94974.1"/>
    <property type="molecule type" value="Genomic_DNA"/>
</dbReference>
<dbReference type="Proteomes" id="UP000305888">
    <property type="component" value="Plasmid pD4M1F"/>
</dbReference>
<dbReference type="GO" id="GO:0003677">
    <property type="term" value="F:DNA binding"/>
    <property type="evidence" value="ECO:0007669"/>
    <property type="project" value="UniProtKB-KW"/>
</dbReference>
<organism evidence="5 6">
    <name type="scientific">Paroceanicella profunda</name>
    <dbReference type="NCBI Taxonomy" id="2579971"/>
    <lineage>
        <taxon>Bacteria</taxon>
        <taxon>Pseudomonadati</taxon>
        <taxon>Pseudomonadota</taxon>
        <taxon>Alphaproteobacteria</taxon>
        <taxon>Rhodobacterales</taxon>
        <taxon>Paracoccaceae</taxon>
        <taxon>Paroceanicella</taxon>
    </lineage>
</organism>
<evidence type="ECO:0000259" key="4">
    <source>
        <dbReference type="PROSITE" id="PS50949"/>
    </source>
</evidence>
<keyword evidence="5" id="KW-0614">Plasmid</keyword>
<dbReference type="Pfam" id="PF00392">
    <property type="entry name" value="GntR"/>
    <property type="match status" value="1"/>
</dbReference>
<evidence type="ECO:0000256" key="1">
    <source>
        <dbReference type="ARBA" id="ARBA00023015"/>
    </source>
</evidence>
<keyword evidence="2" id="KW-0238">DNA-binding</keyword>
<keyword evidence="3" id="KW-0804">Transcription</keyword>
<dbReference type="OrthoDB" id="7620579at2"/>
<dbReference type="CDD" id="cd07377">
    <property type="entry name" value="WHTH_GntR"/>
    <property type="match status" value="1"/>
</dbReference>
<dbReference type="SMART" id="SM00895">
    <property type="entry name" value="FCD"/>
    <property type="match status" value="1"/>
</dbReference>
<dbReference type="GO" id="GO:0003700">
    <property type="term" value="F:DNA-binding transcription factor activity"/>
    <property type="evidence" value="ECO:0007669"/>
    <property type="project" value="InterPro"/>
</dbReference>
<accession>A0A5B8G4F5</accession>
<dbReference type="Gene3D" id="1.10.10.10">
    <property type="entry name" value="Winged helix-like DNA-binding domain superfamily/Winged helix DNA-binding domain"/>
    <property type="match status" value="1"/>
</dbReference>
<dbReference type="KEGG" id="ppru:FDP22_24255"/>
<dbReference type="InterPro" id="IPR008920">
    <property type="entry name" value="TF_FadR/GntR_C"/>
</dbReference>
<dbReference type="SMART" id="SM00345">
    <property type="entry name" value="HTH_GNTR"/>
    <property type="match status" value="1"/>
</dbReference>
<dbReference type="PROSITE" id="PS50949">
    <property type="entry name" value="HTH_GNTR"/>
    <property type="match status" value="1"/>
</dbReference>